<feature type="non-terminal residue" evidence="3">
    <location>
        <position position="1"/>
    </location>
</feature>
<evidence type="ECO:0000256" key="1">
    <source>
        <dbReference type="SAM" id="MobiDB-lite"/>
    </source>
</evidence>
<reference evidence="3" key="1">
    <citation type="journal article" date="2014" name="Front. Microbiol.">
        <title>High frequency of phylogenetically diverse reductive dehalogenase-homologous genes in deep subseafloor sedimentary metagenomes.</title>
        <authorList>
            <person name="Kawai M."/>
            <person name="Futagami T."/>
            <person name="Toyoda A."/>
            <person name="Takaki Y."/>
            <person name="Nishi S."/>
            <person name="Hori S."/>
            <person name="Arai W."/>
            <person name="Tsubouchi T."/>
            <person name="Morono Y."/>
            <person name="Uchiyama I."/>
            <person name="Ito T."/>
            <person name="Fujiyama A."/>
            <person name="Inagaki F."/>
            <person name="Takami H."/>
        </authorList>
    </citation>
    <scope>NUCLEOTIDE SEQUENCE</scope>
    <source>
        <strain evidence="3">Expedition CK06-06</strain>
    </source>
</reference>
<comment type="caution">
    <text evidence="3">The sequence shown here is derived from an EMBL/GenBank/DDBJ whole genome shotgun (WGS) entry which is preliminary data.</text>
</comment>
<feature type="region of interest" description="Disordered" evidence="1">
    <location>
        <begin position="77"/>
        <end position="107"/>
    </location>
</feature>
<evidence type="ECO:0000256" key="2">
    <source>
        <dbReference type="SAM" id="Phobius"/>
    </source>
</evidence>
<accession>X0WWB7</accession>
<proteinExistence type="predicted"/>
<sequence length="257" mass="27897">KLYNLEFSGRVIPGWDIDEVKANLAKLMKANEEKIYKLFSGGRFFIKKNIDHKTAIKINTALKDAGADCLIAPAQDASATAPPPPLPPQSAPDPTVQRPAAETKPAPATADIRPKRLWYIVAILLFLVPMIAGGTTIFNTITSYFSGGTQLMVPGETDIQVNKPGTYLILYETSAFTEFNIANNQLGRNFGIAIMDLATGEELNLRPPEFGGTETSGAIVRKAIAEVKFDTVGYYSAEVAGEIPDSDGLLIRRFDFA</sequence>
<protein>
    <submittedName>
        <fullName evidence="3">Uncharacterized protein</fullName>
    </submittedName>
</protein>
<feature type="compositionally biased region" description="Pro residues" evidence="1">
    <location>
        <begin position="81"/>
        <end position="91"/>
    </location>
</feature>
<keyword evidence="2" id="KW-1133">Transmembrane helix</keyword>
<dbReference type="EMBL" id="BARS01036621">
    <property type="protein sequence ID" value="GAG17036.1"/>
    <property type="molecule type" value="Genomic_DNA"/>
</dbReference>
<keyword evidence="2" id="KW-0472">Membrane</keyword>
<organism evidence="3">
    <name type="scientific">marine sediment metagenome</name>
    <dbReference type="NCBI Taxonomy" id="412755"/>
    <lineage>
        <taxon>unclassified sequences</taxon>
        <taxon>metagenomes</taxon>
        <taxon>ecological metagenomes</taxon>
    </lineage>
</organism>
<dbReference type="AlphaFoldDB" id="X0WWB7"/>
<feature type="transmembrane region" description="Helical" evidence="2">
    <location>
        <begin position="117"/>
        <end position="138"/>
    </location>
</feature>
<evidence type="ECO:0000313" key="3">
    <source>
        <dbReference type="EMBL" id="GAG17036.1"/>
    </source>
</evidence>
<feature type="compositionally biased region" description="Low complexity" evidence="1">
    <location>
        <begin position="92"/>
        <end position="107"/>
    </location>
</feature>
<keyword evidence="2" id="KW-0812">Transmembrane</keyword>
<feature type="non-terminal residue" evidence="3">
    <location>
        <position position="257"/>
    </location>
</feature>
<name>X0WWB7_9ZZZZ</name>
<gene>
    <name evidence="3" type="ORF">S01H1_56260</name>
</gene>